<dbReference type="AlphaFoldDB" id="A0A2D3VHE4"/>
<evidence type="ECO:0008006" key="3">
    <source>
        <dbReference type="Google" id="ProtNLM"/>
    </source>
</evidence>
<dbReference type="Gene3D" id="1.10.10.10">
    <property type="entry name" value="Winged helix-like DNA-binding domain superfamily/Winged helix DNA-binding domain"/>
    <property type="match status" value="1"/>
</dbReference>
<dbReference type="InterPro" id="IPR036390">
    <property type="entry name" value="WH_DNA-bd_sf"/>
</dbReference>
<dbReference type="PANTHER" id="PTHR43712">
    <property type="entry name" value="PUTATIVE (AFU_ORTHOLOGUE AFUA_4G14580)-RELATED"/>
    <property type="match status" value="1"/>
</dbReference>
<gene>
    <name evidence="1" type="ORF">RCC_11207</name>
</gene>
<evidence type="ECO:0000313" key="1">
    <source>
        <dbReference type="EMBL" id="CZT25475.1"/>
    </source>
</evidence>
<dbReference type="OrthoDB" id="3340390at2759"/>
<proteinExistence type="predicted"/>
<keyword evidence="2" id="KW-1185">Reference proteome</keyword>
<sequence length="253" mass="28378">MATPARRLLPSFVTNANPVSTHLDPRDIPRAVKLLREIVVLGDSIPQMTNLERKGLLKTAQSLVRALETPVEAIARSWMVEPELHAAIDIAYGLGLFSEMSKMEDNTATVNELAEICGADPMLLRRLLKHIAAMEVVVETSLDSYGPNSYSRALSTSHYADWIPTTSRSIGPALYTLPEYLRKNGYKNPDDPSNTAFGLSKKTEETFYTWLMKEMVRPRHFSTTLCWRIVILLEAGSILISIPYKRDFCPAPR</sequence>
<dbReference type="EMBL" id="FJUY01000027">
    <property type="protein sequence ID" value="CZT25475.1"/>
    <property type="molecule type" value="Genomic_DNA"/>
</dbReference>
<evidence type="ECO:0000313" key="2">
    <source>
        <dbReference type="Proteomes" id="UP000225277"/>
    </source>
</evidence>
<dbReference type="GeneID" id="35606234"/>
<accession>A0A2D3VHE4</accession>
<dbReference type="Proteomes" id="UP000225277">
    <property type="component" value="Unassembled WGS sequence"/>
</dbReference>
<protein>
    <recommendedName>
        <fullName evidence="3">O-methyltransferase domain-containing protein</fullName>
    </recommendedName>
</protein>
<dbReference type="RefSeq" id="XP_023632198.1">
    <property type="nucleotide sequence ID" value="XM_023776430.1"/>
</dbReference>
<name>A0A2D3VHE4_9PEZI</name>
<dbReference type="PANTHER" id="PTHR43712:SF1">
    <property type="entry name" value="HYPOTHETICAL O-METHYLTRANSFERASE (EUROFUNG)-RELATED"/>
    <property type="match status" value="1"/>
</dbReference>
<dbReference type="SUPFAM" id="SSF46785">
    <property type="entry name" value="Winged helix' DNA-binding domain"/>
    <property type="match status" value="1"/>
</dbReference>
<reference evidence="1 2" key="1">
    <citation type="submission" date="2016-03" db="EMBL/GenBank/DDBJ databases">
        <authorList>
            <person name="Ploux O."/>
        </authorList>
    </citation>
    <scope>NUCLEOTIDE SEQUENCE [LARGE SCALE GENOMIC DNA]</scope>
    <source>
        <strain evidence="1 2">URUG2</strain>
    </source>
</reference>
<dbReference type="InterPro" id="IPR036388">
    <property type="entry name" value="WH-like_DNA-bd_sf"/>
</dbReference>
<organism evidence="1 2">
    <name type="scientific">Ramularia collo-cygni</name>
    <dbReference type="NCBI Taxonomy" id="112498"/>
    <lineage>
        <taxon>Eukaryota</taxon>
        <taxon>Fungi</taxon>
        <taxon>Dikarya</taxon>
        <taxon>Ascomycota</taxon>
        <taxon>Pezizomycotina</taxon>
        <taxon>Dothideomycetes</taxon>
        <taxon>Dothideomycetidae</taxon>
        <taxon>Mycosphaerellales</taxon>
        <taxon>Mycosphaerellaceae</taxon>
        <taxon>Ramularia</taxon>
    </lineage>
</organism>